<dbReference type="Gene3D" id="1.20.1290.10">
    <property type="entry name" value="AhpD-like"/>
    <property type="match status" value="1"/>
</dbReference>
<dbReference type="InterPro" id="IPR029032">
    <property type="entry name" value="AhpD-like"/>
</dbReference>
<feature type="domain" description="Carboxymuconolactone decarboxylase-like" evidence="1">
    <location>
        <begin position="12"/>
        <end position="93"/>
    </location>
</feature>
<gene>
    <name evidence="2" type="ORF">H7B90_30215</name>
</gene>
<comment type="caution">
    <text evidence="2">The sequence shown here is derived from an EMBL/GenBank/DDBJ whole genome shotgun (WGS) entry which is preliminary data.</text>
</comment>
<name>A0A841U4Y5_9BACL</name>
<dbReference type="PANTHER" id="PTHR34846">
    <property type="entry name" value="4-CARBOXYMUCONOLACTONE DECARBOXYLASE FAMILY PROTEIN (AFU_ORTHOLOGUE AFUA_6G11590)"/>
    <property type="match status" value="1"/>
</dbReference>
<evidence type="ECO:0000313" key="3">
    <source>
        <dbReference type="Proteomes" id="UP000553776"/>
    </source>
</evidence>
<dbReference type="AlphaFoldDB" id="A0A841U4Y5"/>
<evidence type="ECO:0000259" key="1">
    <source>
        <dbReference type="Pfam" id="PF02627"/>
    </source>
</evidence>
<dbReference type="SUPFAM" id="SSF69118">
    <property type="entry name" value="AhpD-like"/>
    <property type="match status" value="1"/>
</dbReference>
<organism evidence="2 3">
    <name type="scientific">Cohnella xylanilytica</name>
    <dbReference type="NCBI Taxonomy" id="557555"/>
    <lineage>
        <taxon>Bacteria</taxon>
        <taxon>Bacillati</taxon>
        <taxon>Bacillota</taxon>
        <taxon>Bacilli</taxon>
        <taxon>Bacillales</taxon>
        <taxon>Paenibacillaceae</taxon>
        <taxon>Cohnella</taxon>
    </lineage>
</organism>
<accession>A0A841U4Y5</accession>
<keyword evidence="3" id="KW-1185">Reference proteome</keyword>
<sequence>MKRRLNHAAVNPEAFQAMLAFEEFARSRGIDPKLYHLIKLRASLINGCAYCVDMHSKDMLKEGESFQRIALVSVWRESPCYSEAEKAALELTEYVTRLPEAGVPEDVYERVRAHYGEREYVDLIMAINAINSWNRLSVSTGLMPALQQ</sequence>
<dbReference type="InterPro" id="IPR003779">
    <property type="entry name" value="CMD-like"/>
</dbReference>
<dbReference type="PANTHER" id="PTHR34846:SF10">
    <property type="entry name" value="CYTOPLASMIC PROTEIN"/>
    <property type="match status" value="1"/>
</dbReference>
<evidence type="ECO:0000313" key="2">
    <source>
        <dbReference type="EMBL" id="MBB6695676.1"/>
    </source>
</evidence>
<dbReference type="NCBIfam" id="TIGR00778">
    <property type="entry name" value="ahpD_dom"/>
    <property type="match status" value="1"/>
</dbReference>
<reference evidence="2 3" key="1">
    <citation type="submission" date="2020-08" db="EMBL/GenBank/DDBJ databases">
        <title>Cohnella phylogeny.</title>
        <authorList>
            <person name="Dunlap C."/>
        </authorList>
    </citation>
    <scope>NUCLEOTIDE SEQUENCE [LARGE SCALE GENOMIC DNA]</scope>
    <source>
        <strain evidence="2 3">DSM 25239</strain>
    </source>
</reference>
<dbReference type="GO" id="GO:0051920">
    <property type="term" value="F:peroxiredoxin activity"/>
    <property type="evidence" value="ECO:0007669"/>
    <property type="project" value="InterPro"/>
</dbReference>
<dbReference type="InterPro" id="IPR004675">
    <property type="entry name" value="AhpD_core"/>
</dbReference>
<proteinExistence type="predicted"/>
<dbReference type="RefSeq" id="WP_185139626.1">
    <property type="nucleotide sequence ID" value="NZ_BORM01000058.1"/>
</dbReference>
<dbReference type="EMBL" id="JACJVR010000134">
    <property type="protein sequence ID" value="MBB6695676.1"/>
    <property type="molecule type" value="Genomic_DNA"/>
</dbReference>
<dbReference type="Proteomes" id="UP000553776">
    <property type="component" value="Unassembled WGS sequence"/>
</dbReference>
<dbReference type="Pfam" id="PF02627">
    <property type="entry name" value="CMD"/>
    <property type="match status" value="1"/>
</dbReference>
<protein>
    <submittedName>
        <fullName evidence="2">Carboxymuconolactone decarboxylase family protein</fullName>
    </submittedName>
</protein>